<keyword evidence="2" id="KW-1185">Reference proteome</keyword>
<evidence type="ECO:0008006" key="3">
    <source>
        <dbReference type="Google" id="ProtNLM"/>
    </source>
</evidence>
<reference evidence="1 2" key="1">
    <citation type="journal article" date="2019" name="Int. J. Syst. Evol. Microbiol.">
        <title>The Global Catalogue of Microorganisms (GCM) 10K type strain sequencing project: providing services to taxonomists for standard genome sequencing and annotation.</title>
        <authorList>
            <consortium name="The Broad Institute Genomics Platform"/>
            <consortium name="The Broad Institute Genome Sequencing Center for Infectious Disease"/>
            <person name="Wu L."/>
            <person name="Ma J."/>
        </authorList>
    </citation>
    <scope>NUCLEOTIDE SEQUENCE [LARGE SCALE GENOMIC DNA]</scope>
    <source>
        <strain evidence="1 2">JCM 3272</strain>
    </source>
</reference>
<comment type="caution">
    <text evidence="1">The sequence shown here is derived from an EMBL/GenBank/DDBJ whole genome shotgun (WGS) entry which is preliminary data.</text>
</comment>
<dbReference type="Proteomes" id="UP001501444">
    <property type="component" value="Unassembled WGS sequence"/>
</dbReference>
<dbReference type="EMBL" id="BAAARV010000078">
    <property type="protein sequence ID" value="GAA2375796.1"/>
    <property type="molecule type" value="Genomic_DNA"/>
</dbReference>
<gene>
    <name evidence="1" type="ORF">GCM10010170_079580</name>
</gene>
<evidence type="ECO:0000313" key="2">
    <source>
        <dbReference type="Proteomes" id="UP001501444"/>
    </source>
</evidence>
<organism evidence="1 2">
    <name type="scientific">Dactylosporangium salmoneum</name>
    <dbReference type="NCBI Taxonomy" id="53361"/>
    <lineage>
        <taxon>Bacteria</taxon>
        <taxon>Bacillati</taxon>
        <taxon>Actinomycetota</taxon>
        <taxon>Actinomycetes</taxon>
        <taxon>Micromonosporales</taxon>
        <taxon>Micromonosporaceae</taxon>
        <taxon>Dactylosporangium</taxon>
    </lineage>
</organism>
<protein>
    <recommendedName>
        <fullName evidence="3">ATP-binding protein</fullName>
    </recommendedName>
</protein>
<name>A0ABN3HCF3_9ACTN</name>
<evidence type="ECO:0000313" key="1">
    <source>
        <dbReference type="EMBL" id="GAA2375796.1"/>
    </source>
</evidence>
<accession>A0ABN3HCF3</accession>
<proteinExistence type="predicted"/>
<sequence length="296" mass="31147">MLPVVSKGRQSFGSGRFGRQGAIRPIPRPGLLRLLDGAGRMVVLVGGAGAGKSTLLDAWVAARNGVMVDAAGLQVSADGAVVTADGTAVRGPLAVDGVTAADGALLRRLARRDGVVVAADEDPGVEEALRISAWELAFAEDETYQVLAGAFGDAEAADELAPDLHLLLHGWPALVALAGVWLAQHPSGERRQRLRSLARVEERLEEYLLGAVLDGLGDGDREMLRRLARVPAVDARLADRLDITEDLAAVPPFLHGLSCRPGWFAVADSWRPAVVRALPMPEAEAAALRATYAAEA</sequence>